<reference evidence="2 3" key="2">
    <citation type="journal article" date="2016" name="Int. J. Syst. Evol. Microbiol.">
        <title>Bacillus gobiensis sp. nov., isolated from a soil sample.</title>
        <authorList>
            <person name="Liu B."/>
            <person name="Liu G.H."/>
            <person name="Cetin S."/>
            <person name="Schumann P."/>
            <person name="Pan Z.Z."/>
            <person name="Chen Q.Q."/>
        </authorList>
    </citation>
    <scope>NUCLEOTIDE SEQUENCE [LARGE SCALE GENOMIC DNA]</scope>
    <source>
        <strain evidence="2 3">FJAT-4402</strain>
    </source>
</reference>
<dbReference type="PATRIC" id="fig|1441095.3.peg.3789"/>
<keyword evidence="1" id="KW-0472">Membrane</keyword>
<keyword evidence="1" id="KW-0812">Transmembrane</keyword>
<dbReference type="Proteomes" id="UP000067625">
    <property type="component" value="Chromosome"/>
</dbReference>
<keyword evidence="1" id="KW-1133">Transmembrane helix</keyword>
<dbReference type="GO" id="GO:0005886">
    <property type="term" value="C:plasma membrane"/>
    <property type="evidence" value="ECO:0007669"/>
    <property type="project" value="TreeGrafter"/>
</dbReference>
<evidence type="ECO:0008006" key="4">
    <source>
        <dbReference type="Google" id="ProtNLM"/>
    </source>
</evidence>
<gene>
    <name evidence="2" type="ORF">AM592_17070</name>
</gene>
<sequence>MVFILAPLAATTATYLAMDFGWVAKPAGIALPWTIPPIIGGYLATGGKISGAVMQLVNIGISLMIYYPFFKMWDKQKMIEENAAVESVEVMQAEEKTALKG</sequence>
<evidence type="ECO:0000256" key="1">
    <source>
        <dbReference type="SAM" id="Phobius"/>
    </source>
</evidence>
<accession>A0A0M4FLT2</accession>
<dbReference type="GO" id="GO:1901264">
    <property type="term" value="P:carbohydrate derivative transport"/>
    <property type="evidence" value="ECO:0007669"/>
    <property type="project" value="TreeGrafter"/>
</dbReference>
<dbReference type="EMBL" id="CP012600">
    <property type="protein sequence ID" value="ALC83091.1"/>
    <property type="molecule type" value="Genomic_DNA"/>
</dbReference>
<name>A0A0M4FLT2_9BACI</name>
<keyword evidence="3" id="KW-1185">Reference proteome</keyword>
<dbReference type="STRING" id="1441095.AM592_17070"/>
<feature type="transmembrane region" description="Helical" evidence="1">
    <location>
        <begin position="50"/>
        <end position="69"/>
    </location>
</feature>
<dbReference type="InterPro" id="IPR051088">
    <property type="entry name" value="PTS_Sugar-EIIC/EIIB"/>
</dbReference>
<organism evidence="2 3">
    <name type="scientific">Bacillus gobiensis</name>
    <dbReference type="NCBI Taxonomy" id="1441095"/>
    <lineage>
        <taxon>Bacteria</taxon>
        <taxon>Bacillati</taxon>
        <taxon>Bacillota</taxon>
        <taxon>Bacilli</taxon>
        <taxon>Bacillales</taxon>
        <taxon>Bacillaceae</taxon>
        <taxon>Bacillus</taxon>
    </lineage>
</organism>
<protein>
    <recommendedName>
        <fullName evidence="4">PTS EIIC type-3 domain-containing protein</fullName>
    </recommendedName>
</protein>
<evidence type="ECO:0000313" key="3">
    <source>
        <dbReference type="Proteomes" id="UP000067625"/>
    </source>
</evidence>
<reference evidence="3" key="1">
    <citation type="submission" date="2015-08" db="EMBL/GenBank/DDBJ databases">
        <title>Genome sequencing project for genomic taxonomy and phylogenomics of Bacillus-like bacteria.</title>
        <authorList>
            <person name="Liu B."/>
            <person name="Wang J."/>
            <person name="Zhu Y."/>
            <person name="Liu G."/>
            <person name="Chen Q."/>
            <person name="Chen Z."/>
            <person name="Lan J."/>
            <person name="Che J."/>
            <person name="Ge C."/>
            <person name="Shi H."/>
            <person name="Pan Z."/>
            <person name="Liu X."/>
        </authorList>
    </citation>
    <scope>NUCLEOTIDE SEQUENCE [LARGE SCALE GENOMIC DNA]</scope>
    <source>
        <strain evidence="3">FJAT-4402</strain>
    </source>
</reference>
<dbReference type="AlphaFoldDB" id="A0A0M4FLT2"/>
<dbReference type="PANTHER" id="PTHR33989:SF11">
    <property type="entry name" value="LICHENAN PERMEASE IIC COMPONENT"/>
    <property type="match status" value="1"/>
</dbReference>
<proteinExistence type="predicted"/>
<dbReference type="PANTHER" id="PTHR33989">
    <property type="match status" value="1"/>
</dbReference>
<evidence type="ECO:0000313" key="2">
    <source>
        <dbReference type="EMBL" id="ALC83091.1"/>
    </source>
</evidence>